<dbReference type="SFLD" id="SFLDG01091">
    <property type="entry name" value="uncharacterized_CHP01210-like"/>
    <property type="match status" value="1"/>
</dbReference>
<evidence type="ECO:0000256" key="6">
    <source>
        <dbReference type="ARBA" id="ARBA00023014"/>
    </source>
</evidence>
<dbReference type="GO" id="GO:0046872">
    <property type="term" value="F:metal ion binding"/>
    <property type="evidence" value="ECO:0007669"/>
    <property type="project" value="UniProtKB-KW"/>
</dbReference>
<dbReference type="Pfam" id="PF04055">
    <property type="entry name" value="Radical_SAM"/>
    <property type="match status" value="1"/>
</dbReference>
<evidence type="ECO:0000259" key="7">
    <source>
        <dbReference type="PROSITE" id="PS51918"/>
    </source>
</evidence>
<comment type="caution">
    <text evidence="8">The sequence shown here is derived from an EMBL/GenBank/DDBJ whole genome shotgun (WGS) entry which is preliminary data.</text>
</comment>
<reference evidence="8" key="1">
    <citation type="journal article" date="2015" name="Proc. Natl. Acad. Sci. U.S.A.">
        <title>Networks of energetic and metabolic interactions define dynamics in microbial communities.</title>
        <authorList>
            <person name="Embree M."/>
            <person name="Liu J.K."/>
            <person name="Al-Bassam M.M."/>
            <person name="Zengler K."/>
        </authorList>
    </citation>
    <scope>NUCLEOTIDE SEQUENCE</scope>
</reference>
<keyword evidence="3" id="KW-0949">S-adenosyl-L-methionine</keyword>
<name>A0A0W8E5M2_9ZZZZ</name>
<dbReference type="EMBL" id="LNQE01001868">
    <property type="protein sequence ID" value="KUG03769.1"/>
    <property type="molecule type" value="Genomic_DNA"/>
</dbReference>
<keyword evidence="6" id="KW-0411">Iron-sulfur</keyword>
<gene>
    <name evidence="8" type="ORF">ASZ90_018805</name>
</gene>
<dbReference type="InterPro" id="IPR023404">
    <property type="entry name" value="rSAM_horseshoe"/>
</dbReference>
<dbReference type="InterPro" id="IPR058240">
    <property type="entry name" value="rSAM_sf"/>
</dbReference>
<keyword evidence="4" id="KW-0479">Metal-binding</keyword>
<dbReference type="PANTHER" id="PTHR11135">
    <property type="entry name" value="HISTONE ACETYLTRANSFERASE-RELATED"/>
    <property type="match status" value="1"/>
</dbReference>
<dbReference type="SUPFAM" id="SSF102114">
    <property type="entry name" value="Radical SAM enzymes"/>
    <property type="match status" value="1"/>
</dbReference>
<dbReference type="Pfam" id="PF16199">
    <property type="entry name" value="Radical_SAM_C"/>
    <property type="match status" value="1"/>
</dbReference>
<dbReference type="PROSITE" id="PS51918">
    <property type="entry name" value="RADICAL_SAM"/>
    <property type="match status" value="1"/>
</dbReference>
<accession>A0A0W8E5M2</accession>
<protein>
    <submittedName>
        <fullName evidence="8">Putative fe-s oxidoreductase</fullName>
    </submittedName>
</protein>
<comment type="cofactor">
    <cofactor evidence="1">
        <name>[4Fe-4S] cluster</name>
        <dbReference type="ChEBI" id="CHEBI:49883"/>
    </cofactor>
</comment>
<keyword evidence="5" id="KW-0408">Iron</keyword>
<dbReference type="PANTHER" id="PTHR11135:SF1">
    <property type="entry name" value="PROTEIN YHCC"/>
    <property type="match status" value="1"/>
</dbReference>
<evidence type="ECO:0000256" key="1">
    <source>
        <dbReference type="ARBA" id="ARBA00001966"/>
    </source>
</evidence>
<evidence type="ECO:0000256" key="5">
    <source>
        <dbReference type="ARBA" id="ARBA00023004"/>
    </source>
</evidence>
<dbReference type="AlphaFoldDB" id="A0A0W8E5M2"/>
<keyword evidence="2" id="KW-0004">4Fe-4S</keyword>
<dbReference type="Gene3D" id="3.80.30.20">
    <property type="entry name" value="tm_1862 like domain"/>
    <property type="match status" value="1"/>
</dbReference>
<dbReference type="InterPro" id="IPR032432">
    <property type="entry name" value="Radical_SAM_C"/>
</dbReference>
<dbReference type="SFLD" id="SFLDG01086">
    <property type="entry name" value="elongater_protein-like"/>
    <property type="match status" value="1"/>
</dbReference>
<evidence type="ECO:0000256" key="4">
    <source>
        <dbReference type="ARBA" id="ARBA00022723"/>
    </source>
</evidence>
<dbReference type="InterPro" id="IPR005911">
    <property type="entry name" value="YhcC-like"/>
</dbReference>
<evidence type="ECO:0000256" key="2">
    <source>
        <dbReference type="ARBA" id="ARBA00022485"/>
    </source>
</evidence>
<sequence length="329" mass="37883">MGNPGDVKQVRKDNEIGQWGMKRYHSLNYHLREKFGQKVFKIPLDAGLTCPNRDGTLSTGGCDFCSLRGSGDFAGDRSKTVEEQFEQIKDIMHRKWAKGKYIAYYQAFTNTYAPVERLKYLYELALKQSGVVGLAVATRPDCLPDEVIDLLEEINQKTYLWVELGLQTIHERTSRAMNLQYCCQDFDDALNRLRARGIETCTHMILGLPGESIDDMKETGRRIAGMDIQGLKIHMLHLMKETPLEAKYEQHPFPFLEQSEYVDLVIDLLEILPARIVIHRLTGDSPRDLLIGPTWSLNKWEVLNQIDHRMIERNTWQGKYIEAGNSLEY</sequence>
<dbReference type="SMART" id="SM00729">
    <property type="entry name" value="Elp3"/>
    <property type="match status" value="1"/>
</dbReference>
<dbReference type="GO" id="GO:0051539">
    <property type="term" value="F:4 iron, 4 sulfur cluster binding"/>
    <property type="evidence" value="ECO:0007669"/>
    <property type="project" value="UniProtKB-KW"/>
</dbReference>
<dbReference type="InterPro" id="IPR007197">
    <property type="entry name" value="rSAM"/>
</dbReference>
<dbReference type="NCBIfam" id="TIGR01212">
    <property type="entry name" value="TIGR01212 family radical SAM protein"/>
    <property type="match status" value="1"/>
</dbReference>
<dbReference type="InterPro" id="IPR006638">
    <property type="entry name" value="Elp3/MiaA/NifB-like_rSAM"/>
</dbReference>
<dbReference type="InterPro" id="IPR039661">
    <property type="entry name" value="ELP3"/>
</dbReference>
<feature type="domain" description="Radical SAM core" evidence="7">
    <location>
        <begin position="34"/>
        <end position="275"/>
    </location>
</feature>
<evidence type="ECO:0000313" key="8">
    <source>
        <dbReference type="EMBL" id="KUG03769.1"/>
    </source>
</evidence>
<dbReference type="SFLD" id="SFLDS00029">
    <property type="entry name" value="Radical_SAM"/>
    <property type="match status" value="1"/>
</dbReference>
<organism evidence="8">
    <name type="scientific">hydrocarbon metagenome</name>
    <dbReference type="NCBI Taxonomy" id="938273"/>
    <lineage>
        <taxon>unclassified sequences</taxon>
        <taxon>metagenomes</taxon>
        <taxon>ecological metagenomes</taxon>
    </lineage>
</organism>
<dbReference type="GO" id="GO:0003824">
    <property type="term" value="F:catalytic activity"/>
    <property type="evidence" value="ECO:0007669"/>
    <property type="project" value="InterPro"/>
</dbReference>
<proteinExistence type="predicted"/>
<evidence type="ECO:0000256" key="3">
    <source>
        <dbReference type="ARBA" id="ARBA00022691"/>
    </source>
</evidence>